<feature type="compositionally biased region" description="Basic and acidic residues" evidence="1">
    <location>
        <begin position="68"/>
        <end position="79"/>
    </location>
</feature>
<gene>
    <name evidence="2" type="ORF">BD311DRAFT_708576</name>
</gene>
<reference evidence="2" key="1">
    <citation type="submission" date="2019-01" db="EMBL/GenBank/DDBJ databases">
        <title>Draft genome sequences of three monokaryotic isolates of the white-rot basidiomycete fungus Dichomitus squalens.</title>
        <authorList>
            <consortium name="DOE Joint Genome Institute"/>
            <person name="Lopez S.C."/>
            <person name="Andreopoulos B."/>
            <person name="Pangilinan J."/>
            <person name="Lipzen A."/>
            <person name="Riley R."/>
            <person name="Ahrendt S."/>
            <person name="Ng V."/>
            <person name="Barry K."/>
            <person name="Daum C."/>
            <person name="Grigoriev I.V."/>
            <person name="Hilden K.S."/>
            <person name="Makela M.R."/>
            <person name="de Vries R.P."/>
        </authorList>
    </citation>
    <scope>NUCLEOTIDE SEQUENCE [LARGE SCALE GENOMIC DNA]</scope>
    <source>
        <strain evidence="2">OM18370.1</strain>
    </source>
</reference>
<name>A0A4Q9N9A7_9APHY</name>
<evidence type="ECO:0000313" key="2">
    <source>
        <dbReference type="EMBL" id="TBU35972.1"/>
    </source>
</evidence>
<feature type="region of interest" description="Disordered" evidence="1">
    <location>
        <begin position="250"/>
        <end position="319"/>
    </location>
</feature>
<dbReference type="EMBL" id="ML143386">
    <property type="protein sequence ID" value="TBU35972.1"/>
    <property type="molecule type" value="Genomic_DNA"/>
</dbReference>
<organism evidence="2">
    <name type="scientific">Dichomitus squalens</name>
    <dbReference type="NCBI Taxonomy" id="114155"/>
    <lineage>
        <taxon>Eukaryota</taxon>
        <taxon>Fungi</taxon>
        <taxon>Dikarya</taxon>
        <taxon>Basidiomycota</taxon>
        <taxon>Agaricomycotina</taxon>
        <taxon>Agaricomycetes</taxon>
        <taxon>Polyporales</taxon>
        <taxon>Polyporaceae</taxon>
        <taxon>Dichomitus</taxon>
    </lineage>
</organism>
<accession>A0A4Q9N9A7</accession>
<dbReference type="Proteomes" id="UP000292957">
    <property type="component" value="Unassembled WGS sequence"/>
</dbReference>
<proteinExistence type="predicted"/>
<feature type="region of interest" description="Disordered" evidence="1">
    <location>
        <begin position="1"/>
        <end position="35"/>
    </location>
</feature>
<protein>
    <submittedName>
        <fullName evidence="2">Uncharacterized protein</fullName>
    </submittedName>
</protein>
<feature type="compositionally biased region" description="Acidic residues" evidence="1">
    <location>
        <begin position="290"/>
        <end position="312"/>
    </location>
</feature>
<feature type="compositionally biased region" description="Polar residues" evidence="1">
    <location>
        <begin position="272"/>
        <end position="284"/>
    </location>
</feature>
<feature type="region of interest" description="Disordered" evidence="1">
    <location>
        <begin position="68"/>
        <end position="89"/>
    </location>
</feature>
<sequence length="464" mass="51304">MRRQRDADGKQAAQPREVNSLLHTLRGEQFRHSQNLRRSRTHLKALGSRTYNDPSLPFFDIYKYAHAPSDDSTREEDRPPPPLPVIREGHLEHGYPRGAVPGPPPPRSWSGLFRHHDREHDAEDRDTVAFRRRALSLVFSHTPWSFGSGDVPRLRSGDGGYSSDDEPAVPPLTQLCLRVLLAAFPDAAEFRDELLEVLPPMFRRDLLRYTAVHGPLPNGKLYALFEPEGHVDGEVIVVGPQATLQRDLFVSSSPHSASHRDGGDEEAEDRQNGPSGSGQAQSSLFGPDTEGAEAEAEAEAETGEEEADDWEAESSSSQELPPPLQTLIVLNAQVPSATLFLLPLTLTRLALLALPVPSPQVHRLPRICPLLEVLDLSYNPWLNDPPGGKGHANVESTLDRIEWEKWARLQVLGLRMCNVPESIIARVNKGRLGDEVEIVGLDERTFGGSLDVVEGMMSGLRLSD</sequence>
<dbReference type="OrthoDB" id="3264363at2759"/>
<evidence type="ECO:0000256" key="1">
    <source>
        <dbReference type="SAM" id="MobiDB-lite"/>
    </source>
</evidence>
<dbReference type="AlphaFoldDB" id="A0A4Q9N9A7"/>